<dbReference type="RefSeq" id="XP_075088465.1">
    <property type="nucleotide sequence ID" value="XM_075232364.1"/>
</dbReference>
<reference evidence="1" key="1">
    <citation type="journal article" date="2014" name="Nat. Commun.">
        <title>The tobacco genome sequence and its comparison with those of tomato and potato.</title>
        <authorList>
            <person name="Sierro N."/>
            <person name="Battey J.N."/>
            <person name="Ouadi S."/>
            <person name="Bakaher N."/>
            <person name="Bovet L."/>
            <person name="Willig A."/>
            <person name="Goepfert S."/>
            <person name="Peitsch M.C."/>
            <person name="Ivanov N.V."/>
        </authorList>
    </citation>
    <scope>NUCLEOTIDE SEQUENCE [LARGE SCALE GENOMIC DNA]</scope>
</reference>
<accession>A0AC58SU16</accession>
<keyword evidence="1" id="KW-1185">Reference proteome</keyword>
<dbReference type="Proteomes" id="UP000790787">
    <property type="component" value="Chromosome 16"/>
</dbReference>
<sequence length="227" mass="26522">MPNLQEFSVLCTTSCTNEVFSSIPNLKSLIVRDHVGNGLIDMSSLRKLEAVEFGKSFVPHRWEKKEALKCFKGIWPKYLTRFVFPTSLKRLTLAGKFRFPWEYISTLVMLPNLEELKLKYYAVWDKVWRLSGEDKFQSLKLFLFSEIYFQHWEASSDSFPNLKRLVLKNCFHLEDLPIDFAEICNLESIQLHNCGILAADCARKIEQEQEDMGNNSLKVHIFYTHGK</sequence>
<name>A0AC58SU16_TOBAC</name>
<organism evidence="1 2">
    <name type="scientific">Nicotiana tabacum</name>
    <name type="common">Common tobacco</name>
    <dbReference type="NCBI Taxonomy" id="4097"/>
    <lineage>
        <taxon>Eukaryota</taxon>
        <taxon>Viridiplantae</taxon>
        <taxon>Streptophyta</taxon>
        <taxon>Embryophyta</taxon>
        <taxon>Tracheophyta</taxon>
        <taxon>Spermatophyta</taxon>
        <taxon>Magnoliopsida</taxon>
        <taxon>eudicotyledons</taxon>
        <taxon>Gunneridae</taxon>
        <taxon>Pentapetalae</taxon>
        <taxon>asterids</taxon>
        <taxon>lamiids</taxon>
        <taxon>Solanales</taxon>
        <taxon>Solanaceae</taxon>
        <taxon>Nicotianoideae</taxon>
        <taxon>Nicotianeae</taxon>
        <taxon>Nicotiana</taxon>
    </lineage>
</organism>
<evidence type="ECO:0000313" key="2">
    <source>
        <dbReference type="RefSeq" id="XP_075088465.1"/>
    </source>
</evidence>
<proteinExistence type="predicted"/>
<evidence type="ECO:0000313" key="1">
    <source>
        <dbReference type="Proteomes" id="UP000790787"/>
    </source>
</evidence>
<protein>
    <submittedName>
        <fullName evidence="2">Late blight resistance protein homolog R1A-3</fullName>
    </submittedName>
</protein>
<reference evidence="2" key="2">
    <citation type="submission" date="2025-08" db="UniProtKB">
        <authorList>
            <consortium name="RefSeq"/>
        </authorList>
    </citation>
    <scope>IDENTIFICATION</scope>
    <source>
        <tissue evidence="2">Leaf</tissue>
    </source>
</reference>
<gene>
    <name evidence="2" type="primary">LOC142170450</name>
</gene>